<dbReference type="GO" id="GO:0004386">
    <property type="term" value="F:helicase activity"/>
    <property type="evidence" value="ECO:0007669"/>
    <property type="project" value="UniProtKB-KW"/>
</dbReference>
<dbReference type="Pfam" id="PF00270">
    <property type="entry name" value="DEAD"/>
    <property type="match status" value="1"/>
</dbReference>
<dbReference type="GO" id="GO:0016887">
    <property type="term" value="F:ATP hydrolysis activity"/>
    <property type="evidence" value="ECO:0007669"/>
    <property type="project" value="TreeGrafter"/>
</dbReference>
<keyword evidence="1" id="KW-0547">Nucleotide-binding</keyword>
<dbReference type="Gene3D" id="3.40.50.300">
    <property type="entry name" value="P-loop containing nucleotide triphosphate hydrolases"/>
    <property type="match status" value="2"/>
</dbReference>
<dbReference type="Proteomes" id="UP000077355">
    <property type="component" value="Unassembled WGS sequence"/>
</dbReference>
<dbReference type="PANTHER" id="PTHR47962:SF5">
    <property type="entry name" value="ATP-DEPENDENT HELICASE LHR-RELATED"/>
    <property type="match status" value="1"/>
</dbReference>
<dbReference type="RefSeq" id="WP_068649812.1">
    <property type="nucleotide sequence ID" value="NZ_CP043611.1"/>
</dbReference>
<accession>A0A162KF46</accession>
<evidence type="ECO:0000256" key="2">
    <source>
        <dbReference type="ARBA" id="ARBA00022840"/>
    </source>
</evidence>
<keyword evidence="5" id="KW-0347">Helicase</keyword>
<dbReference type="PROSITE" id="PS51194">
    <property type="entry name" value="HELICASE_CTER"/>
    <property type="match status" value="1"/>
</dbReference>
<dbReference type="Pfam" id="PF00271">
    <property type="entry name" value="Helicase_C"/>
    <property type="match status" value="1"/>
</dbReference>
<dbReference type="SUPFAM" id="SSF52540">
    <property type="entry name" value="P-loop containing nucleoside triphosphate hydrolases"/>
    <property type="match status" value="1"/>
</dbReference>
<evidence type="ECO:0000259" key="3">
    <source>
        <dbReference type="PROSITE" id="PS51192"/>
    </source>
</evidence>
<reference evidence="5 6" key="1">
    <citation type="submission" date="2016-03" db="EMBL/GenBank/DDBJ databases">
        <title>Draft genome sequence of Paenibacillus antarcticus CECT 5836.</title>
        <authorList>
            <person name="Shin S.-K."/>
            <person name="Yi H."/>
        </authorList>
    </citation>
    <scope>NUCLEOTIDE SEQUENCE [LARGE SCALE GENOMIC DNA]</scope>
    <source>
        <strain evidence="5 6">CECT 5836</strain>
    </source>
</reference>
<dbReference type="InterPro" id="IPR011545">
    <property type="entry name" value="DEAD/DEAH_box_helicase_dom"/>
</dbReference>
<keyword evidence="5" id="KW-0378">Hydrolase</keyword>
<feature type="domain" description="Helicase C-terminal" evidence="4">
    <location>
        <begin position="252"/>
        <end position="409"/>
    </location>
</feature>
<dbReference type="CDD" id="cd17922">
    <property type="entry name" value="DEXHc_LHR-like"/>
    <property type="match status" value="1"/>
</dbReference>
<dbReference type="InterPro" id="IPR027417">
    <property type="entry name" value="P-loop_NTPase"/>
</dbReference>
<dbReference type="GO" id="GO:0003677">
    <property type="term" value="F:DNA binding"/>
    <property type="evidence" value="ECO:0007669"/>
    <property type="project" value="TreeGrafter"/>
</dbReference>
<dbReference type="SMART" id="SM00487">
    <property type="entry name" value="DEXDc"/>
    <property type="match status" value="1"/>
</dbReference>
<feature type="domain" description="Helicase ATP-binding" evidence="3">
    <location>
        <begin position="34"/>
        <end position="213"/>
    </location>
</feature>
<comment type="caution">
    <text evidence="5">The sequence shown here is derived from an EMBL/GenBank/DDBJ whole genome shotgun (WGS) entry which is preliminary data.</text>
</comment>
<keyword evidence="6" id="KW-1185">Reference proteome</keyword>
<sequence length="742" mass="83882">MSSNPFYRLAPFIQEFIYRKRWDELREAQVEACRVLFDTDNHLLIASGTASGKTEAVFFPALTELHVRPSTSVGILYISPLKALINDQFERLNELLREGGIPVWHWHGDVPQAEKTKLMKKPSGVLQITPESLEGLLMNRPNAIPALFHDLRYIIIDEVHAFMGSDRGIQVLCQLSRIERMAYCKPRRIGLSATLSDYDSATEWISAGTDKKTEIVSPQGGRKLKLSVEHFSFPDARNEEEAKMLEHAKQAYHDYIYDHTHHKKALVFTNSRSDAELMTLELRRIAHKRHEPDVFYVHHGSISAMLREEAEAALRTGYGPAVAAATLTLELGIDLGELERVVQLGAPYSSSSFVQRLGRSGRRGNAASEMLFVCPEEEDEEAELPARMPWMLLRAIAVIELYVREKWVEPLHVRQMPMGLLYHQTMSTLKSLGEAAPADLARAVLTLPSFREIQPDDYKVFLNYLLQTDHIQRTEVGTFIIGLMGERIVNNFRFYAVFKDDDEHVVYNGTEEIGSITTVPPPGYCFTLAGKLWKVEEVDTKHQAVYVKSSRGKVDTLWLGAGGDVHTRVVQKMREILADDGIYSYLAPNAVNRLERARRLVRESGMLRSSVMPAGGDSFFIMPWVGSKQFRTLERLIKNNLKDKLGLRSVVPMEPYYMVVSGKANAQTLLDHILAETSNCEDPITLLSTDEAPYLGKYDEFIPPELVRRAFAVDGLDVKGLAKELGKHEYRSALNNNPINEI</sequence>
<organism evidence="5 6">
    <name type="scientific">Paenibacillus antarcticus</name>
    <dbReference type="NCBI Taxonomy" id="253703"/>
    <lineage>
        <taxon>Bacteria</taxon>
        <taxon>Bacillati</taxon>
        <taxon>Bacillota</taxon>
        <taxon>Bacilli</taxon>
        <taxon>Bacillales</taxon>
        <taxon>Paenibacillaceae</taxon>
        <taxon>Paenibacillus</taxon>
    </lineage>
</organism>
<dbReference type="PANTHER" id="PTHR47962">
    <property type="entry name" value="ATP-DEPENDENT HELICASE LHR-RELATED-RELATED"/>
    <property type="match status" value="1"/>
</dbReference>
<evidence type="ECO:0000256" key="1">
    <source>
        <dbReference type="ARBA" id="ARBA00022741"/>
    </source>
</evidence>
<dbReference type="OrthoDB" id="9774462at2"/>
<evidence type="ECO:0000259" key="4">
    <source>
        <dbReference type="PROSITE" id="PS51194"/>
    </source>
</evidence>
<proteinExistence type="predicted"/>
<evidence type="ECO:0000313" key="6">
    <source>
        <dbReference type="Proteomes" id="UP000077355"/>
    </source>
</evidence>
<dbReference type="InterPro" id="IPR052511">
    <property type="entry name" value="ATP-dep_Helicase"/>
</dbReference>
<name>A0A162KF46_9BACL</name>
<dbReference type="InterPro" id="IPR014001">
    <property type="entry name" value="Helicase_ATP-bd"/>
</dbReference>
<evidence type="ECO:0000313" key="5">
    <source>
        <dbReference type="EMBL" id="OAB45618.1"/>
    </source>
</evidence>
<dbReference type="PROSITE" id="PS51192">
    <property type="entry name" value="HELICASE_ATP_BIND_1"/>
    <property type="match status" value="1"/>
</dbReference>
<dbReference type="EMBL" id="LVJI01000016">
    <property type="protein sequence ID" value="OAB45618.1"/>
    <property type="molecule type" value="Genomic_DNA"/>
</dbReference>
<keyword evidence="2" id="KW-0067">ATP-binding</keyword>
<gene>
    <name evidence="5" type="ORF">PBAT_11925</name>
</gene>
<protein>
    <submittedName>
        <fullName evidence="5">ATP-dependent helicase</fullName>
    </submittedName>
</protein>
<dbReference type="InterPro" id="IPR001650">
    <property type="entry name" value="Helicase_C-like"/>
</dbReference>
<dbReference type="GO" id="GO:0005524">
    <property type="term" value="F:ATP binding"/>
    <property type="evidence" value="ECO:0007669"/>
    <property type="project" value="UniProtKB-KW"/>
</dbReference>
<dbReference type="SMART" id="SM00490">
    <property type="entry name" value="HELICc"/>
    <property type="match status" value="1"/>
</dbReference>
<dbReference type="AlphaFoldDB" id="A0A162KF46"/>